<evidence type="ECO:0000313" key="4">
    <source>
        <dbReference type="WBParaSite" id="MBELARI_LOCUS932"/>
    </source>
</evidence>
<evidence type="ECO:0000259" key="2">
    <source>
        <dbReference type="PROSITE" id="PS50056"/>
    </source>
</evidence>
<dbReference type="Proteomes" id="UP000887575">
    <property type="component" value="Unassembled WGS sequence"/>
</dbReference>
<dbReference type="PANTHER" id="PTHR46163:SF5">
    <property type="entry name" value="TYROSINE-PROTEIN PHOSPHATASE"/>
    <property type="match status" value="1"/>
</dbReference>
<name>A0AAF3FQC3_9BILA</name>
<dbReference type="AlphaFoldDB" id="A0AAF3FQC3"/>
<dbReference type="InterPro" id="IPR000242">
    <property type="entry name" value="PTP_cat"/>
</dbReference>
<dbReference type="SMART" id="SM00194">
    <property type="entry name" value="PTPc"/>
    <property type="match status" value="1"/>
</dbReference>
<dbReference type="PANTHER" id="PTHR46163">
    <property type="entry name" value="TYROSINE-PROTEIN PHOSPHATASE-RELATED"/>
    <property type="match status" value="1"/>
</dbReference>
<dbReference type="InterPro" id="IPR052782">
    <property type="entry name" value="Oocyte-zygote_transition_reg"/>
</dbReference>
<dbReference type="PROSITE" id="PS50056">
    <property type="entry name" value="TYR_PHOSPHATASE_2"/>
    <property type="match status" value="1"/>
</dbReference>
<dbReference type="PROSITE" id="PS50055">
    <property type="entry name" value="TYR_PHOSPHATASE_PTP"/>
    <property type="match status" value="1"/>
</dbReference>
<accession>A0AAF3FQC3</accession>
<sequence length="338" mass="39579">MEQHEVWNNLMEMKKEDRNKQTLFPLRLPAEIQDETLKKLGVVETLKLLKVTKSLRCWALRNAKMQLSDWIPDGTSTRAYMANASRNRPGGQTCGDAHRVVITHKDAQSEYIHANYVATPSSERRFICTQGPLDETIADFWLMMLQEESDTIVMLCDFVDNEGYTKCAQYFPRNENQTMRITEKLEITNVEAHHQIVDEMSWLKIRHFMWEGWREGEVPSCLRTPIKLLAQIRGSQKPIVMHCGGGTGRTSILVAIEYLLECSNLKTGIPPMCHLMKELRSYRLWSILFDLQYLYIHRVIFDHFLDRQKAKFQVFHQEKNRAKYEKFVKDYKGPLQGF</sequence>
<dbReference type="InterPro" id="IPR003595">
    <property type="entry name" value="Tyr_Pase_cat"/>
</dbReference>
<dbReference type="InterPro" id="IPR000387">
    <property type="entry name" value="Tyr_Pase_dom"/>
</dbReference>
<dbReference type="WBParaSite" id="MBELARI_LOCUS932">
    <property type="protein sequence ID" value="MBELARI_LOCUS932"/>
    <property type="gene ID" value="MBELARI_LOCUS932"/>
</dbReference>
<dbReference type="CDD" id="cd00047">
    <property type="entry name" value="PTPc"/>
    <property type="match status" value="1"/>
</dbReference>
<protein>
    <submittedName>
        <fullName evidence="4">Uncharacterized protein</fullName>
    </submittedName>
</protein>
<evidence type="ECO:0000313" key="3">
    <source>
        <dbReference type="Proteomes" id="UP000887575"/>
    </source>
</evidence>
<dbReference type="GO" id="GO:0004725">
    <property type="term" value="F:protein tyrosine phosphatase activity"/>
    <property type="evidence" value="ECO:0007669"/>
    <property type="project" value="InterPro"/>
</dbReference>
<feature type="domain" description="Tyrosine specific protein phosphatases" evidence="2">
    <location>
        <begin position="233"/>
        <end position="294"/>
    </location>
</feature>
<dbReference type="InterPro" id="IPR016130">
    <property type="entry name" value="Tyr_Pase_AS"/>
</dbReference>
<reference evidence="4" key="1">
    <citation type="submission" date="2024-02" db="UniProtKB">
        <authorList>
            <consortium name="WormBaseParasite"/>
        </authorList>
    </citation>
    <scope>IDENTIFICATION</scope>
</reference>
<dbReference type="SUPFAM" id="SSF52799">
    <property type="entry name" value="(Phosphotyrosine protein) phosphatases II"/>
    <property type="match status" value="1"/>
</dbReference>
<dbReference type="InterPro" id="IPR029021">
    <property type="entry name" value="Prot-tyrosine_phosphatase-like"/>
</dbReference>
<evidence type="ECO:0000259" key="1">
    <source>
        <dbReference type="PROSITE" id="PS50055"/>
    </source>
</evidence>
<dbReference type="PROSITE" id="PS00383">
    <property type="entry name" value="TYR_PHOSPHATASE_1"/>
    <property type="match status" value="1"/>
</dbReference>
<dbReference type="PRINTS" id="PR00700">
    <property type="entry name" value="PRTYPHPHTASE"/>
</dbReference>
<proteinExistence type="predicted"/>
<feature type="domain" description="Tyrosine-protein phosphatase" evidence="1">
    <location>
        <begin position="83"/>
        <end position="303"/>
    </location>
</feature>
<dbReference type="SMART" id="SM00404">
    <property type="entry name" value="PTPc_motif"/>
    <property type="match status" value="1"/>
</dbReference>
<keyword evidence="3" id="KW-1185">Reference proteome</keyword>
<dbReference type="Gene3D" id="3.90.190.10">
    <property type="entry name" value="Protein tyrosine phosphatase superfamily"/>
    <property type="match status" value="1"/>
</dbReference>
<organism evidence="3 4">
    <name type="scientific">Mesorhabditis belari</name>
    <dbReference type="NCBI Taxonomy" id="2138241"/>
    <lineage>
        <taxon>Eukaryota</taxon>
        <taxon>Metazoa</taxon>
        <taxon>Ecdysozoa</taxon>
        <taxon>Nematoda</taxon>
        <taxon>Chromadorea</taxon>
        <taxon>Rhabditida</taxon>
        <taxon>Rhabditina</taxon>
        <taxon>Rhabditomorpha</taxon>
        <taxon>Rhabditoidea</taxon>
        <taxon>Rhabditidae</taxon>
        <taxon>Mesorhabditinae</taxon>
        <taxon>Mesorhabditis</taxon>
    </lineage>
</organism>
<dbReference type="Pfam" id="PF00102">
    <property type="entry name" value="Y_phosphatase"/>
    <property type="match status" value="1"/>
</dbReference>